<accession>M4C3C0</accession>
<dbReference type="InParanoid" id="M4C3C0"/>
<reference evidence="2" key="1">
    <citation type="journal article" date="2010" name="Science">
        <title>Signatures of adaptation to obligate biotrophy in the Hyaloperonospora arabidopsidis genome.</title>
        <authorList>
            <person name="Baxter L."/>
            <person name="Tripathy S."/>
            <person name="Ishaque N."/>
            <person name="Boot N."/>
            <person name="Cabral A."/>
            <person name="Kemen E."/>
            <person name="Thines M."/>
            <person name="Ah-Fong A."/>
            <person name="Anderson R."/>
            <person name="Badejoko W."/>
            <person name="Bittner-Eddy P."/>
            <person name="Boore J.L."/>
            <person name="Chibucos M.C."/>
            <person name="Coates M."/>
            <person name="Dehal P."/>
            <person name="Delehaunty K."/>
            <person name="Dong S."/>
            <person name="Downton P."/>
            <person name="Dumas B."/>
            <person name="Fabro G."/>
            <person name="Fronick C."/>
            <person name="Fuerstenberg S.I."/>
            <person name="Fulton L."/>
            <person name="Gaulin E."/>
            <person name="Govers F."/>
            <person name="Hughes L."/>
            <person name="Humphray S."/>
            <person name="Jiang R.H."/>
            <person name="Judelson H."/>
            <person name="Kamoun S."/>
            <person name="Kyung K."/>
            <person name="Meijer H."/>
            <person name="Minx P."/>
            <person name="Morris P."/>
            <person name="Nelson J."/>
            <person name="Phuntumart V."/>
            <person name="Qutob D."/>
            <person name="Rehmany A."/>
            <person name="Rougon-Cardoso A."/>
            <person name="Ryden P."/>
            <person name="Torto-Alalibo T."/>
            <person name="Studholme D."/>
            <person name="Wang Y."/>
            <person name="Win J."/>
            <person name="Wood J."/>
            <person name="Clifton S.W."/>
            <person name="Rogers J."/>
            <person name="Van den Ackerveken G."/>
            <person name="Jones J.D."/>
            <person name="McDowell J.M."/>
            <person name="Beynon J."/>
            <person name="Tyler B.M."/>
        </authorList>
    </citation>
    <scope>NUCLEOTIDE SEQUENCE [LARGE SCALE GENOMIC DNA]</scope>
    <source>
        <strain evidence="2">Emoy2</strain>
    </source>
</reference>
<name>M4C3C0_HYAAE</name>
<dbReference type="EnsemblProtists" id="HpaT813587">
    <property type="protein sequence ID" value="HpaP813587"/>
    <property type="gene ID" value="HpaG813587"/>
</dbReference>
<dbReference type="EMBL" id="JH598159">
    <property type="status" value="NOT_ANNOTATED_CDS"/>
    <property type="molecule type" value="Genomic_DNA"/>
</dbReference>
<reference evidence="1" key="2">
    <citation type="submission" date="2015-06" db="UniProtKB">
        <authorList>
            <consortium name="EnsemblProtists"/>
        </authorList>
    </citation>
    <scope>IDENTIFICATION</scope>
    <source>
        <strain evidence="1">Emoy2</strain>
    </source>
</reference>
<sequence length="99" mass="10741">MGDKHLIGLAKEQGSALVIEQECTRNVAALVAAVPTVLSSAGHGDVVDLDTLLDDAVRHFSAHRDMERQATSSFRLLLVYRQSKQVQPTDPSRSARGTE</sequence>
<evidence type="ECO:0000313" key="1">
    <source>
        <dbReference type="EnsemblProtists" id="HpaP813587"/>
    </source>
</evidence>
<proteinExistence type="predicted"/>
<keyword evidence="2" id="KW-1185">Reference proteome</keyword>
<dbReference type="Proteomes" id="UP000011713">
    <property type="component" value="Unassembled WGS sequence"/>
</dbReference>
<dbReference type="AlphaFoldDB" id="M4C3C0"/>
<protein>
    <submittedName>
        <fullName evidence="1">Uncharacterized protein</fullName>
    </submittedName>
</protein>
<dbReference type="VEuPathDB" id="FungiDB:HpaG813587"/>
<dbReference type="HOGENOM" id="CLU_2325221_0_0_1"/>
<evidence type="ECO:0000313" key="2">
    <source>
        <dbReference type="Proteomes" id="UP000011713"/>
    </source>
</evidence>
<dbReference type="eggNOG" id="ENOG502R5CM">
    <property type="taxonomic scope" value="Eukaryota"/>
</dbReference>
<organism evidence="1 2">
    <name type="scientific">Hyaloperonospora arabidopsidis (strain Emoy2)</name>
    <name type="common">Downy mildew agent</name>
    <name type="synonym">Peronospora arabidopsidis</name>
    <dbReference type="NCBI Taxonomy" id="559515"/>
    <lineage>
        <taxon>Eukaryota</taxon>
        <taxon>Sar</taxon>
        <taxon>Stramenopiles</taxon>
        <taxon>Oomycota</taxon>
        <taxon>Peronosporomycetes</taxon>
        <taxon>Peronosporales</taxon>
        <taxon>Peronosporaceae</taxon>
        <taxon>Hyaloperonospora</taxon>
    </lineage>
</organism>